<dbReference type="AlphaFoldDB" id="A0AAV4QV51"/>
<feature type="region of interest" description="Disordered" evidence="1">
    <location>
        <begin position="72"/>
        <end position="93"/>
    </location>
</feature>
<reference evidence="2 3" key="1">
    <citation type="submission" date="2021-06" db="EMBL/GenBank/DDBJ databases">
        <title>Caerostris darwini draft genome.</title>
        <authorList>
            <person name="Kono N."/>
            <person name="Arakawa K."/>
        </authorList>
    </citation>
    <scope>NUCLEOTIDE SEQUENCE [LARGE SCALE GENOMIC DNA]</scope>
</reference>
<dbReference type="Proteomes" id="UP001054837">
    <property type="component" value="Unassembled WGS sequence"/>
</dbReference>
<proteinExistence type="predicted"/>
<accession>A0AAV4QV51</accession>
<evidence type="ECO:0000313" key="3">
    <source>
        <dbReference type="Proteomes" id="UP001054837"/>
    </source>
</evidence>
<name>A0AAV4QV51_9ARAC</name>
<dbReference type="EMBL" id="BPLQ01005216">
    <property type="protein sequence ID" value="GIY13350.1"/>
    <property type="molecule type" value="Genomic_DNA"/>
</dbReference>
<gene>
    <name evidence="2" type="ORF">CDAR_364991</name>
</gene>
<organism evidence="2 3">
    <name type="scientific">Caerostris darwini</name>
    <dbReference type="NCBI Taxonomy" id="1538125"/>
    <lineage>
        <taxon>Eukaryota</taxon>
        <taxon>Metazoa</taxon>
        <taxon>Ecdysozoa</taxon>
        <taxon>Arthropoda</taxon>
        <taxon>Chelicerata</taxon>
        <taxon>Arachnida</taxon>
        <taxon>Araneae</taxon>
        <taxon>Araneomorphae</taxon>
        <taxon>Entelegynae</taxon>
        <taxon>Araneoidea</taxon>
        <taxon>Araneidae</taxon>
        <taxon>Caerostris</taxon>
    </lineage>
</organism>
<evidence type="ECO:0000256" key="1">
    <source>
        <dbReference type="SAM" id="MobiDB-lite"/>
    </source>
</evidence>
<protein>
    <submittedName>
        <fullName evidence="2">Uncharacterized protein</fullName>
    </submittedName>
</protein>
<sequence length="93" mass="10503">MKEALIPLAIIQYQRLLMNLKLASKSHIIGDNYNLSMNRQWVKHKSVDTNVPEDQAASYLIELINSLKPSGIPPRHNQSEAGAPIIFLQNTDH</sequence>
<evidence type="ECO:0000313" key="2">
    <source>
        <dbReference type="EMBL" id="GIY13350.1"/>
    </source>
</evidence>
<keyword evidence="3" id="KW-1185">Reference proteome</keyword>
<comment type="caution">
    <text evidence="2">The sequence shown here is derived from an EMBL/GenBank/DDBJ whole genome shotgun (WGS) entry which is preliminary data.</text>
</comment>